<evidence type="ECO:0000313" key="2">
    <source>
        <dbReference type="Proteomes" id="UP000268192"/>
    </source>
</evidence>
<name>A0A3S9B8X6_9HYPH</name>
<proteinExistence type="predicted"/>
<protein>
    <submittedName>
        <fullName evidence="1">Uncharacterized protein</fullName>
    </submittedName>
</protein>
<dbReference type="Proteomes" id="UP000268192">
    <property type="component" value="Chromosome"/>
</dbReference>
<keyword evidence="2" id="KW-1185">Reference proteome</keyword>
<evidence type="ECO:0000313" key="1">
    <source>
        <dbReference type="EMBL" id="AZN73359.1"/>
    </source>
</evidence>
<dbReference type="EMBL" id="CP032509">
    <property type="protein sequence ID" value="AZN73359.1"/>
    <property type="molecule type" value="Genomic_DNA"/>
</dbReference>
<organism evidence="1 2">
    <name type="scientific">Georhizobium profundi</name>
    <dbReference type="NCBI Taxonomy" id="2341112"/>
    <lineage>
        <taxon>Bacteria</taxon>
        <taxon>Pseudomonadati</taxon>
        <taxon>Pseudomonadota</taxon>
        <taxon>Alphaproteobacteria</taxon>
        <taxon>Hyphomicrobiales</taxon>
        <taxon>Rhizobiaceae</taxon>
        <taxon>Georhizobium</taxon>
    </lineage>
</organism>
<dbReference type="RefSeq" id="WP_126012197.1">
    <property type="nucleotide sequence ID" value="NZ_CP032509.1"/>
</dbReference>
<sequence length="233" mass="24997">MADSDHSMNCACVTRRATLLGGVAAIGSGWQSASQLLPVSPAVALFHSDALTAHSDPVISLWRQWQTTHLRIQQLSERLQDLEVELAERFDSFGTIVPVPGSALACVYSLQDLHWLFGDRGDMAGALSTAERELAAKPVNSNGVLEDLGYSSTMAAEQAAFTEAKASLDQMASTQATSLAGVVAKLDAVARWGEAWNERPREFPWPHIRSAHADLVAIGQRLQPGAIFPGVHG</sequence>
<dbReference type="KEGG" id="abaw:D5400_20545"/>
<reference evidence="1 2" key="1">
    <citation type="submission" date="2018-09" db="EMBL/GenBank/DDBJ databases">
        <title>Marinorhizobium profundi gen. nov., sp. nov., isolated from a deep-sea sediment sample from the New Britain Trench and proposal of Marinorhizobiaceae fam. nov. in the order Rhizobiales of the class Alphaproteobacteria.</title>
        <authorList>
            <person name="Cao J."/>
        </authorList>
    </citation>
    <scope>NUCLEOTIDE SEQUENCE [LARGE SCALE GENOMIC DNA]</scope>
    <source>
        <strain evidence="1 2">WS11</strain>
    </source>
</reference>
<gene>
    <name evidence="1" type="ORF">D5400_20545</name>
</gene>
<dbReference type="AlphaFoldDB" id="A0A3S9B8X6"/>
<accession>A0A3S9B8X6</accession>
<dbReference type="OrthoDB" id="7306312at2"/>